<gene>
    <name evidence="6 8" type="primary">xseB</name>
    <name evidence="8" type="ORF">H9966_08690</name>
</gene>
<comment type="similarity">
    <text evidence="1 6">Belongs to the XseB family.</text>
</comment>
<keyword evidence="4 6" id="KW-0378">Hydrolase</keyword>
<evidence type="ECO:0000256" key="1">
    <source>
        <dbReference type="ARBA" id="ARBA00009998"/>
    </source>
</evidence>
<evidence type="ECO:0000313" key="8">
    <source>
        <dbReference type="EMBL" id="HIZ69938.1"/>
    </source>
</evidence>
<dbReference type="EC" id="3.1.11.6" evidence="6"/>
<dbReference type="HAMAP" id="MF_00337">
    <property type="entry name" value="Exonuc_7_S"/>
    <property type="match status" value="1"/>
</dbReference>
<evidence type="ECO:0000256" key="5">
    <source>
        <dbReference type="ARBA" id="ARBA00022839"/>
    </source>
</evidence>
<reference evidence="8" key="1">
    <citation type="journal article" date="2021" name="PeerJ">
        <title>Extensive microbial diversity within the chicken gut microbiome revealed by metagenomics and culture.</title>
        <authorList>
            <person name="Gilroy R."/>
            <person name="Ravi A."/>
            <person name="Getino M."/>
            <person name="Pursley I."/>
            <person name="Horton D.L."/>
            <person name="Alikhan N.F."/>
            <person name="Baker D."/>
            <person name="Gharbi K."/>
            <person name="Hall N."/>
            <person name="Watson M."/>
            <person name="Adriaenssens E.M."/>
            <person name="Foster-Nyarko E."/>
            <person name="Jarju S."/>
            <person name="Secka A."/>
            <person name="Antonio M."/>
            <person name="Oren A."/>
            <person name="Chaudhuri R.R."/>
            <person name="La Ragione R."/>
            <person name="Hildebrand F."/>
            <person name="Pallen M.J."/>
        </authorList>
    </citation>
    <scope>NUCLEOTIDE SEQUENCE</scope>
    <source>
        <strain evidence="8">ChiHecec3B27-8219</strain>
    </source>
</reference>
<accession>A0A9D2JX65</accession>
<comment type="function">
    <text evidence="6">Bidirectionally degrades single-stranded DNA into large acid-insoluble oligonucleotides, which are then degraded further into small acid-soluble oligonucleotides.</text>
</comment>
<organism evidence="8 9">
    <name type="scientific">Candidatus Prevotella avicola</name>
    <dbReference type="NCBI Taxonomy" id="2838738"/>
    <lineage>
        <taxon>Bacteria</taxon>
        <taxon>Pseudomonadati</taxon>
        <taxon>Bacteroidota</taxon>
        <taxon>Bacteroidia</taxon>
        <taxon>Bacteroidales</taxon>
        <taxon>Prevotellaceae</taxon>
        <taxon>Prevotella</taxon>
    </lineage>
</organism>
<feature type="coiled-coil region" evidence="7">
    <location>
        <begin position="22"/>
        <end position="49"/>
    </location>
</feature>
<dbReference type="AlphaFoldDB" id="A0A9D2JX65"/>
<comment type="caution">
    <text evidence="8">The sequence shown here is derived from an EMBL/GenBank/DDBJ whole genome shotgun (WGS) entry which is preliminary data.</text>
</comment>
<dbReference type="GO" id="GO:0005737">
    <property type="term" value="C:cytoplasm"/>
    <property type="evidence" value="ECO:0007669"/>
    <property type="project" value="UniProtKB-SubCell"/>
</dbReference>
<comment type="subunit">
    <text evidence="6">Heterooligomer composed of large and small subunits.</text>
</comment>
<dbReference type="NCBIfam" id="TIGR01280">
    <property type="entry name" value="xseB"/>
    <property type="match status" value="1"/>
</dbReference>
<reference evidence="8" key="2">
    <citation type="submission" date="2021-04" db="EMBL/GenBank/DDBJ databases">
        <authorList>
            <person name="Gilroy R."/>
        </authorList>
    </citation>
    <scope>NUCLEOTIDE SEQUENCE</scope>
    <source>
        <strain evidence="8">ChiHecec3B27-8219</strain>
    </source>
</reference>
<evidence type="ECO:0000256" key="6">
    <source>
        <dbReference type="HAMAP-Rule" id="MF_00337"/>
    </source>
</evidence>
<keyword evidence="2 6" id="KW-0963">Cytoplasm</keyword>
<evidence type="ECO:0000256" key="2">
    <source>
        <dbReference type="ARBA" id="ARBA00022490"/>
    </source>
</evidence>
<comment type="catalytic activity">
    <reaction evidence="6">
        <text>Exonucleolytic cleavage in either 5'- to 3'- or 3'- to 5'-direction to yield nucleoside 5'-phosphates.</text>
        <dbReference type="EC" id="3.1.11.6"/>
    </reaction>
</comment>
<keyword evidence="5 6" id="KW-0269">Exonuclease</keyword>
<sequence>MMEEEIKYEDAVKELEAIVRCMENDELDIDSLAAQLKRAQQLVTLCKEKLACADKQINELLEQGNEK</sequence>
<dbReference type="InterPro" id="IPR003761">
    <property type="entry name" value="Exonuc_VII_S"/>
</dbReference>
<protein>
    <recommendedName>
        <fullName evidence="6">Exodeoxyribonuclease 7 small subunit</fullName>
        <ecNumber evidence="6">3.1.11.6</ecNumber>
    </recommendedName>
    <alternativeName>
        <fullName evidence="6">Exodeoxyribonuclease VII small subunit</fullName>
        <shortName evidence="6">Exonuclease VII small subunit</shortName>
    </alternativeName>
</protein>
<proteinExistence type="inferred from homology"/>
<evidence type="ECO:0000256" key="4">
    <source>
        <dbReference type="ARBA" id="ARBA00022801"/>
    </source>
</evidence>
<name>A0A9D2JX65_9BACT</name>
<dbReference type="InterPro" id="IPR037004">
    <property type="entry name" value="Exonuc_VII_ssu_sf"/>
</dbReference>
<dbReference type="EMBL" id="DXBE01000063">
    <property type="protein sequence ID" value="HIZ69938.1"/>
    <property type="molecule type" value="Genomic_DNA"/>
</dbReference>
<dbReference type="Proteomes" id="UP000824055">
    <property type="component" value="Unassembled WGS sequence"/>
</dbReference>
<keyword evidence="3 6" id="KW-0540">Nuclease</keyword>
<dbReference type="Pfam" id="PF02609">
    <property type="entry name" value="Exonuc_VII_S"/>
    <property type="match status" value="1"/>
</dbReference>
<comment type="subcellular location">
    <subcellularLocation>
        <location evidence="6">Cytoplasm</location>
    </subcellularLocation>
</comment>
<evidence type="ECO:0000313" key="9">
    <source>
        <dbReference type="Proteomes" id="UP000824055"/>
    </source>
</evidence>
<dbReference type="GO" id="GO:0008855">
    <property type="term" value="F:exodeoxyribonuclease VII activity"/>
    <property type="evidence" value="ECO:0007669"/>
    <property type="project" value="UniProtKB-UniRule"/>
</dbReference>
<evidence type="ECO:0000256" key="7">
    <source>
        <dbReference type="SAM" id="Coils"/>
    </source>
</evidence>
<dbReference type="SUPFAM" id="SSF116842">
    <property type="entry name" value="XseB-like"/>
    <property type="match status" value="1"/>
</dbReference>
<evidence type="ECO:0000256" key="3">
    <source>
        <dbReference type="ARBA" id="ARBA00022722"/>
    </source>
</evidence>
<keyword evidence="7" id="KW-0175">Coiled coil</keyword>
<dbReference type="GO" id="GO:0006308">
    <property type="term" value="P:DNA catabolic process"/>
    <property type="evidence" value="ECO:0007669"/>
    <property type="project" value="UniProtKB-UniRule"/>
</dbReference>
<dbReference type="Gene3D" id="1.10.287.1040">
    <property type="entry name" value="Exonuclease VII, small subunit"/>
    <property type="match status" value="1"/>
</dbReference>
<dbReference type="GO" id="GO:0009318">
    <property type="term" value="C:exodeoxyribonuclease VII complex"/>
    <property type="evidence" value="ECO:0007669"/>
    <property type="project" value="UniProtKB-UniRule"/>
</dbReference>